<gene>
    <name evidence="2" type="ORF">OXD698_LOCUS54605</name>
</gene>
<accession>A0A820SJS9</accession>
<dbReference type="EMBL" id="CAJOAZ010033412">
    <property type="protein sequence ID" value="CAF4454602.1"/>
    <property type="molecule type" value="Genomic_DNA"/>
</dbReference>
<evidence type="ECO:0000313" key="2">
    <source>
        <dbReference type="EMBL" id="CAF4454602.1"/>
    </source>
</evidence>
<feature type="non-terminal residue" evidence="2">
    <location>
        <position position="104"/>
    </location>
</feature>
<sequence>RDALDLSATSHNRSLNESFGRSPIMATNAMNDTVAELRSRPYQMAHIRSATSQNGSTVVDDDTRKSDYKRIISSNTGSGSGQTSGTQTTIKWRKVRIDGPQLFV</sequence>
<reference evidence="2" key="1">
    <citation type="submission" date="2021-02" db="EMBL/GenBank/DDBJ databases">
        <authorList>
            <person name="Nowell W R."/>
        </authorList>
    </citation>
    <scope>NUCLEOTIDE SEQUENCE</scope>
</reference>
<feature type="non-terminal residue" evidence="2">
    <location>
        <position position="1"/>
    </location>
</feature>
<evidence type="ECO:0000313" key="3">
    <source>
        <dbReference type="Proteomes" id="UP000663844"/>
    </source>
</evidence>
<comment type="caution">
    <text evidence="2">The sequence shown here is derived from an EMBL/GenBank/DDBJ whole genome shotgun (WGS) entry which is preliminary data.</text>
</comment>
<feature type="region of interest" description="Disordered" evidence="1">
    <location>
        <begin position="71"/>
        <end position="92"/>
    </location>
</feature>
<name>A0A820SJS9_9BILA</name>
<feature type="compositionally biased region" description="Low complexity" evidence="1">
    <location>
        <begin position="73"/>
        <end position="89"/>
    </location>
</feature>
<dbReference type="Proteomes" id="UP000663844">
    <property type="component" value="Unassembled WGS sequence"/>
</dbReference>
<dbReference type="AlphaFoldDB" id="A0A820SJS9"/>
<organism evidence="2 3">
    <name type="scientific">Adineta steineri</name>
    <dbReference type="NCBI Taxonomy" id="433720"/>
    <lineage>
        <taxon>Eukaryota</taxon>
        <taxon>Metazoa</taxon>
        <taxon>Spiralia</taxon>
        <taxon>Gnathifera</taxon>
        <taxon>Rotifera</taxon>
        <taxon>Eurotatoria</taxon>
        <taxon>Bdelloidea</taxon>
        <taxon>Adinetida</taxon>
        <taxon>Adinetidae</taxon>
        <taxon>Adineta</taxon>
    </lineage>
</organism>
<protein>
    <submittedName>
        <fullName evidence="2">Uncharacterized protein</fullName>
    </submittedName>
</protein>
<proteinExistence type="predicted"/>
<evidence type="ECO:0000256" key="1">
    <source>
        <dbReference type="SAM" id="MobiDB-lite"/>
    </source>
</evidence>